<dbReference type="PANTHER" id="PTHR45969:SF55">
    <property type="entry name" value="OS07G0686300 PROTEIN"/>
    <property type="match status" value="1"/>
</dbReference>
<keyword evidence="1" id="KW-0479">Metal-binding</keyword>
<keyword evidence="2 4" id="KW-0863">Zinc-finger</keyword>
<gene>
    <name evidence="6" type="ORF">P3X46_031271</name>
</gene>
<sequence length="138" mass="16132">MFKYLSLISTHFKWALNLLIPNPLFQDHHLCKPKDFGDEELSTRQCYYKCDPSSEAIECAVCLSKIEHGEEIRESRRCSHIFHKVCLDRWIAHGHMTCPLCRGSLAPRRAISELGVQVLVFKFSSFMASDDRDTWWLR</sequence>
<evidence type="ECO:0000259" key="5">
    <source>
        <dbReference type="PROSITE" id="PS50089"/>
    </source>
</evidence>
<feature type="domain" description="RING-type" evidence="5">
    <location>
        <begin position="59"/>
        <end position="102"/>
    </location>
</feature>
<dbReference type="EMBL" id="JARPOI010000017">
    <property type="protein sequence ID" value="KAJ9140652.1"/>
    <property type="molecule type" value="Genomic_DNA"/>
</dbReference>
<evidence type="ECO:0000256" key="4">
    <source>
        <dbReference type="PROSITE-ProRule" id="PRU00175"/>
    </source>
</evidence>
<organism evidence="6 7">
    <name type="scientific">Hevea brasiliensis</name>
    <name type="common">Para rubber tree</name>
    <name type="synonym">Siphonia brasiliensis</name>
    <dbReference type="NCBI Taxonomy" id="3981"/>
    <lineage>
        <taxon>Eukaryota</taxon>
        <taxon>Viridiplantae</taxon>
        <taxon>Streptophyta</taxon>
        <taxon>Embryophyta</taxon>
        <taxon>Tracheophyta</taxon>
        <taxon>Spermatophyta</taxon>
        <taxon>Magnoliopsida</taxon>
        <taxon>eudicotyledons</taxon>
        <taxon>Gunneridae</taxon>
        <taxon>Pentapetalae</taxon>
        <taxon>rosids</taxon>
        <taxon>fabids</taxon>
        <taxon>Malpighiales</taxon>
        <taxon>Euphorbiaceae</taxon>
        <taxon>Crotonoideae</taxon>
        <taxon>Micrandreae</taxon>
        <taxon>Hevea</taxon>
    </lineage>
</organism>
<proteinExistence type="predicted"/>
<evidence type="ECO:0000313" key="6">
    <source>
        <dbReference type="EMBL" id="KAJ9140652.1"/>
    </source>
</evidence>
<dbReference type="Gene3D" id="3.30.40.10">
    <property type="entry name" value="Zinc/RING finger domain, C3HC4 (zinc finger)"/>
    <property type="match status" value="1"/>
</dbReference>
<name>A0ABQ9KKZ3_HEVBR</name>
<protein>
    <recommendedName>
        <fullName evidence="5">RING-type domain-containing protein</fullName>
    </recommendedName>
</protein>
<evidence type="ECO:0000313" key="7">
    <source>
        <dbReference type="Proteomes" id="UP001174677"/>
    </source>
</evidence>
<evidence type="ECO:0000256" key="3">
    <source>
        <dbReference type="ARBA" id="ARBA00022833"/>
    </source>
</evidence>
<dbReference type="PANTHER" id="PTHR45969">
    <property type="entry name" value="RING ZINC FINGER PROTEIN-RELATED"/>
    <property type="match status" value="1"/>
</dbReference>
<evidence type="ECO:0000256" key="1">
    <source>
        <dbReference type="ARBA" id="ARBA00022723"/>
    </source>
</evidence>
<reference evidence="6" key="1">
    <citation type="journal article" date="2023" name="Plant Biotechnol. J.">
        <title>Chromosome-level wild Hevea brasiliensis genome provides new tools for genomic-assisted breeding and valuable loci to elevate rubber yield.</title>
        <authorList>
            <person name="Cheng H."/>
            <person name="Song X."/>
            <person name="Hu Y."/>
            <person name="Wu T."/>
            <person name="Yang Q."/>
            <person name="An Z."/>
            <person name="Feng S."/>
            <person name="Deng Z."/>
            <person name="Wu W."/>
            <person name="Zeng X."/>
            <person name="Tu M."/>
            <person name="Wang X."/>
            <person name="Huang H."/>
        </authorList>
    </citation>
    <scope>NUCLEOTIDE SEQUENCE</scope>
    <source>
        <strain evidence="6">MT/VB/25A 57/8</strain>
    </source>
</reference>
<dbReference type="PROSITE" id="PS50089">
    <property type="entry name" value="ZF_RING_2"/>
    <property type="match status" value="1"/>
</dbReference>
<dbReference type="InterPro" id="IPR001841">
    <property type="entry name" value="Znf_RING"/>
</dbReference>
<dbReference type="Proteomes" id="UP001174677">
    <property type="component" value="Chromosome 17"/>
</dbReference>
<comment type="caution">
    <text evidence="6">The sequence shown here is derived from an EMBL/GenBank/DDBJ whole genome shotgun (WGS) entry which is preliminary data.</text>
</comment>
<dbReference type="Pfam" id="PF13639">
    <property type="entry name" value="zf-RING_2"/>
    <property type="match status" value="1"/>
</dbReference>
<accession>A0ABQ9KKZ3</accession>
<keyword evidence="3" id="KW-0862">Zinc</keyword>
<dbReference type="InterPro" id="IPR013083">
    <property type="entry name" value="Znf_RING/FYVE/PHD"/>
</dbReference>
<keyword evidence="7" id="KW-1185">Reference proteome</keyword>
<dbReference type="SMART" id="SM00184">
    <property type="entry name" value="RING"/>
    <property type="match status" value="1"/>
</dbReference>
<evidence type="ECO:0000256" key="2">
    <source>
        <dbReference type="ARBA" id="ARBA00022771"/>
    </source>
</evidence>
<dbReference type="SUPFAM" id="SSF57850">
    <property type="entry name" value="RING/U-box"/>
    <property type="match status" value="1"/>
</dbReference>